<evidence type="ECO:0000313" key="4">
    <source>
        <dbReference type="Proteomes" id="UP001211907"/>
    </source>
</evidence>
<feature type="coiled-coil region" evidence="1">
    <location>
        <begin position="828"/>
        <end position="891"/>
    </location>
</feature>
<accession>A0AAD5XCJ3</accession>
<feature type="coiled-coil region" evidence="1">
    <location>
        <begin position="609"/>
        <end position="742"/>
    </location>
</feature>
<proteinExistence type="predicted"/>
<keyword evidence="4" id="KW-1185">Reference proteome</keyword>
<keyword evidence="1" id="KW-0175">Coiled coil</keyword>
<feature type="compositionally biased region" description="Low complexity" evidence="2">
    <location>
        <begin position="107"/>
        <end position="139"/>
    </location>
</feature>
<feature type="compositionally biased region" description="Basic and acidic residues" evidence="2">
    <location>
        <begin position="1049"/>
        <end position="1070"/>
    </location>
</feature>
<evidence type="ECO:0000313" key="3">
    <source>
        <dbReference type="EMBL" id="KAJ3119222.1"/>
    </source>
</evidence>
<feature type="compositionally biased region" description="Low complexity" evidence="2">
    <location>
        <begin position="155"/>
        <end position="186"/>
    </location>
</feature>
<feature type="compositionally biased region" description="Low complexity" evidence="2">
    <location>
        <begin position="1098"/>
        <end position="1107"/>
    </location>
</feature>
<feature type="compositionally biased region" description="Polar residues" evidence="2">
    <location>
        <begin position="140"/>
        <end position="152"/>
    </location>
</feature>
<feature type="region of interest" description="Disordered" evidence="2">
    <location>
        <begin position="1193"/>
        <end position="1218"/>
    </location>
</feature>
<protein>
    <submittedName>
        <fullName evidence="3">Uncharacterized protein</fullName>
    </submittedName>
</protein>
<feature type="compositionally biased region" description="Low complexity" evidence="2">
    <location>
        <begin position="1122"/>
        <end position="1133"/>
    </location>
</feature>
<feature type="compositionally biased region" description="Low complexity" evidence="2">
    <location>
        <begin position="84"/>
        <end position="97"/>
    </location>
</feature>
<evidence type="ECO:0000256" key="1">
    <source>
        <dbReference type="SAM" id="Coils"/>
    </source>
</evidence>
<feature type="compositionally biased region" description="Basic and acidic residues" evidence="2">
    <location>
        <begin position="1135"/>
        <end position="1144"/>
    </location>
</feature>
<evidence type="ECO:0000256" key="2">
    <source>
        <dbReference type="SAM" id="MobiDB-lite"/>
    </source>
</evidence>
<feature type="compositionally biased region" description="Polar residues" evidence="2">
    <location>
        <begin position="200"/>
        <end position="214"/>
    </location>
</feature>
<organism evidence="3 4">
    <name type="scientific">Physocladia obscura</name>
    <dbReference type="NCBI Taxonomy" id="109957"/>
    <lineage>
        <taxon>Eukaryota</taxon>
        <taxon>Fungi</taxon>
        <taxon>Fungi incertae sedis</taxon>
        <taxon>Chytridiomycota</taxon>
        <taxon>Chytridiomycota incertae sedis</taxon>
        <taxon>Chytridiomycetes</taxon>
        <taxon>Chytridiales</taxon>
        <taxon>Chytriomycetaceae</taxon>
        <taxon>Physocladia</taxon>
    </lineage>
</organism>
<sequence>MNGGGFFKKKDTGNKNGQALGIMRQSGGLFAMAKSTLTESLQPSIQVQQATNLPDRIESNLSHRIESNQSDQIQPILSSQQHYSGMLSQSSPSLSHATLRKPKQTGQPQYLQQQHLKQQQQQQQQKQAQKQSQQQLQGQNSITKTLKQNKPTLYSAPLSPKTPTSTPSNFSKSSKSSATSAHSTPPENSGQVAVVRRLASASSMESAGSNTSMVSADLSQTNANPFVAVSSVKHRRQGNSENNGIAGALVIAGKVPNRSEFSSTSLNDDDGTGIDLVVLAARQMSSKSERQNAKLQEMVLSAELETTKQEYLELVDISRDLENQLSKMTAICGTTKADVEVVQKEIGRFAIVVKTLEKYKKETELREMNYLASTEKLQTEMFALRNAEETWKNQAECDKKCLTEIRAQLNFSTIENATLQTNLTHTQKLVEIKLGDIKQLRDSLASHILKSEQIIAEKTEAITAITKQHDTLEYQLSSLNATYKALQEHTAAAAASHAAALMSQSSVHSQETAGLLQTHSLALSALQTRNCELNDSMRADWTAERTTLRSERDAVKAEGEIRLAAEVVSRDERIARLFDEVIAVRHEKDAAAAEVREIERKCGKVQSVVVGLERDLQAAKEKVLVLEREVEREKEIGRREVENIMGERDGAFMKYKEMEQSKIDAEARLVQTLDQVSALQTSLGSKEFETNGLNREREQLDISVELLKSELQNSEKQLADNIHECELKVRRLEADNQQILQNQEAKYRANVSLIETKYIDEFAFAKEASEKESLDKSNEQKISFEIQLSKLRERSIKAVDEIEIRYKSLIQERDSQDSIKAIENDSKQNFLEQKLKNFEDACFRLKEDHESAIAIMEREQKSSLDILNGKVEAYSKENEQKNRIIDNLRTSIMENESVIEILRMNSGTAQDQFTSSAALQASFNTKHEHKIIELNLELNEKKTSLDAANQKFNDFTSRELENSKLLSSLQNDLISKDRKLSDQKKKHDDEMRAAVSRLHTSNTTTIIEINRIQDEKIAAKNAEFDKKYTECKQETSKLATTITELTKQLQEHKDKENVRQKKNLEVEQQRRSQSQTVDQESPRRVMSNTENSRVELDTSSSTVSASRKSSKALQQSITNRSTPNTKLTTNLTNDSARKKLRFESETPIANQENADNIINDEIIDEPVSIQSRNSKRKLVPSSVNEKFVNRVASNPSNARSNRPSQVTQVVSSSKSGTSVIRSYTNRNLSKGVSAQPQIEESHVGSVYPKLSRRVTMKKSGRSYVIEDIEEQEDVTVDDFGFNF</sequence>
<dbReference type="Proteomes" id="UP001211907">
    <property type="component" value="Unassembled WGS sequence"/>
</dbReference>
<name>A0AAD5XCJ3_9FUNG</name>
<reference evidence="3" key="1">
    <citation type="submission" date="2020-05" db="EMBL/GenBank/DDBJ databases">
        <title>Phylogenomic resolution of chytrid fungi.</title>
        <authorList>
            <person name="Stajich J.E."/>
            <person name="Amses K."/>
            <person name="Simmons R."/>
            <person name="Seto K."/>
            <person name="Myers J."/>
            <person name="Bonds A."/>
            <person name="Quandt C.A."/>
            <person name="Barry K."/>
            <person name="Liu P."/>
            <person name="Grigoriev I."/>
            <person name="Longcore J.E."/>
            <person name="James T.Y."/>
        </authorList>
    </citation>
    <scope>NUCLEOTIDE SEQUENCE</scope>
    <source>
        <strain evidence="3">JEL0513</strain>
    </source>
</reference>
<feature type="region of interest" description="Disordered" evidence="2">
    <location>
        <begin position="1049"/>
        <end position="1153"/>
    </location>
</feature>
<feature type="region of interest" description="Disordered" evidence="2">
    <location>
        <begin position="1"/>
        <end position="20"/>
    </location>
</feature>
<feature type="region of interest" description="Disordered" evidence="2">
    <location>
        <begin position="81"/>
        <end position="214"/>
    </location>
</feature>
<comment type="caution">
    <text evidence="3">The sequence shown here is derived from an EMBL/GenBank/DDBJ whole genome shotgun (WGS) entry which is preliminary data.</text>
</comment>
<gene>
    <name evidence="3" type="ORF">HK100_000415</name>
</gene>
<dbReference type="EMBL" id="JADGJH010001082">
    <property type="protein sequence ID" value="KAJ3119222.1"/>
    <property type="molecule type" value="Genomic_DNA"/>
</dbReference>